<dbReference type="Proteomes" id="UP000829196">
    <property type="component" value="Unassembled WGS sequence"/>
</dbReference>
<dbReference type="OrthoDB" id="1918258at2759"/>
<organism evidence="1 2">
    <name type="scientific">Dendrobium nobile</name>
    <name type="common">Orchid</name>
    <dbReference type="NCBI Taxonomy" id="94219"/>
    <lineage>
        <taxon>Eukaryota</taxon>
        <taxon>Viridiplantae</taxon>
        <taxon>Streptophyta</taxon>
        <taxon>Embryophyta</taxon>
        <taxon>Tracheophyta</taxon>
        <taxon>Spermatophyta</taxon>
        <taxon>Magnoliopsida</taxon>
        <taxon>Liliopsida</taxon>
        <taxon>Asparagales</taxon>
        <taxon>Orchidaceae</taxon>
        <taxon>Epidendroideae</taxon>
        <taxon>Malaxideae</taxon>
        <taxon>Dendrobiinae</taxon>
        <taxon>Dendrobium</taxon>
    </lineage>
</organism>
<accession>A0A8T3C3U4</accession>
<dbReference type="PANTHER" id="PTHR33785:SF2">
    <property type="entry name" value="DUF1685 DOMAIN-CONTAINING PROTEIN"/>
    <property type="match status" value="1"/>
</dbReference>
<name>A0A8T3C3U4_DENNO</name>
<dbReference type="AlphaFoldDB" id="A0A8T3C3U4"/>
<comment type="caution">
    <text evidence="1">The sequence shown here is derived from an EMBL/GenBank/DDBJ whole genome shotgun (WGS) entry which is preliminary data.</text>
</comment>
<protein>
    <submittedName>
        <fullName evidence="1">Uncharacterized protein</fullName>
    </submittedName>
</protein>
<evidence type="ECO:0000313" key="1">
    <source>
        <dbReference type="EMBL" id="KAI0526888.1"/>
    </source>
</evidence>
<evidence type="ECO:0000313" key="2">
    <source>
        <dbReference type="Proteomes" id="UP000829196"/>
    </source>
</evidence>
<dbReference type="EMBL" id="JAGYWB010000003">
    <property type="protein sequence ID" value="KAI0526888.1"/>
    <property type="molecule type" value="Genomic_DNA"/>
</dbReference>
<reference evidence="1" key="1">
    <citation type="journal article" date="2022" name="Front. Genet.">
        <title>Chromosome-Scale Assembly of the Dendrobium nobile Genome Provides Insights Into the Molecular Mechanism of the Biosynthesis of the Medicinal Active Ingredient of Dendrobium.</title>
        <authorList>
            <person name="Xu Q."/>
            <person name="Niu S.-C."/>
            <person name="Li K.-L."/>
            <person name="Zheng P.-J."/>
            <person name="Zhang X.-J."/>
            <person name="Jia Y."/>
            <person name="Liu Y."/>
            <person name="Niu Y.-X."/>
            <person name="Yu L.-H."/>
            <person name="Chen D.-F."/>
            <person name="Zhang G.-Q."/>
        </authorList>
    </citation>
    <scope>NUCLEOTIDE SEQUENCE</scope>
    <source>
        <tissue evidence="1">Leaf</tissue>
    </source>
</reference>
<sequence length="193" mass="22749">MADSNSFFNLKEAMDKLWFHHNILFSQPIEIHHTSLQSGSNEVSAHEEKIKKKPERLNIPINQPLYELQLPRRIKDKGSDLAERRIARMRKNNWSLSELENFEIEGFKDLGFDFNKEKLSPEMIRMVPGLRRLEGTDESLEDREVRRPYLSEVWLLDRSDSLLNFPRSHDSADMKKHLRSWAHNVASSIHEES</sequence>
<gene>
    <name evidence="1" type="ORF">KFK09_002481</name>
</gene>
<keyword evidence="2" id="KW-1185">Reference proteome</keyword>
<proteinExistence type="predicted"/>
<dbReference type="PANTHER" id="PTHR33785">
    <property type="entry name" value="OS06G0550800 PROTEIN"/>
    <property type="match status" value="1"/>
</dbReference>